<keyword evidence="2" id="KW-0560">Oxidoreductase</keyword>
<evidence type="ECO:0000256" key="1">
    <source>
        <dbReference type="ARBA" id="ARBA00010928"/>
    </source>
</evidence>
<comment type="caution">
    <text evidence="5">The sequence shown here is derived from an EMBL/GenBank/DDBJ whole genome shotgun (WGS) entry which is preliminary data.</text>
</comment>
<comment type="similarity">
    <text evidence="1">Belongs to the Gfo/Idh/MocA family.</text>
</comment>
<dbReference type="InterPro" id="IPR000683">
    <property type="entry name" value="Gfo/Idh/MocA-like_OxRdtase_N"/>
</dbReference>
<gene>
    <name evidence="5" type="ORF">Pth03_60370</name>
</gene>
<dbReference type="Proteomes" id="UP000605992">
    <property type="component" value="Unassembled WGS sequence"/>
</dbReference>
<dbReference type="InterPro" id="IPR050984">
    <property type="entry name" value="Gfo/Idh/MocA_domain"/>
</dbReference>
<dbReference type="InterPro" id="IPR055170">
    <property type="entry name" value="GFO_IDH_MocA-like_dom"/>
</dbReference>
<dbReference type="EMBL" id="BOOR01000054">
    <property type="protein sequence ID" value="GII57648.1"/>
    <property type="molecule type" value="Genomic_DNA"/>
</dbReference>
<evidence type="ECO:0000259" key="4">
    <source>
        <dbReference type="Pfam" id="PF22725"/>
    </source>
</evidence>
<dbReference type="Pfam" id="PF22725">
    <property type="entry name" value="GFO_IDH_MocA_C3"/>
    <property type="match status" value="1"/>
</dbReference>
<dbReference type="Gene3D" id="3.40.50.720">
    <property type="entry name" value="NAD(P)-binding Rossmann-like Domain"/>
    <property type="match status" value="1"/>
</dbReference>
<feature type="domain" description="GFO/IDH/MocA-like oxidoreductase" evidence="4">
    <location>
        <begin position="139"/>
        <end position="254"/>
    </location>
</feature>
<feature type="domain" description="Gfo/Idh/MocA-like oxidoreductase N-terminal" evidence="3">
    <location>
        <begin position="11"/>
        <end position="128"/>
    </location>
</feature>
<evidence type="ECO:0000313" key="6">
    <source>
        <dbReference type="Proteomes" id="UP000605992"/>
    </source>
</evidence>
<dbReference type="AlphaFoldDB" id="A0A8J3XZD9"/>
<evidence type="ECO:0000259" key="3">
    <source>
        <dbReference type="Pfam" id="PF01408"/>
    </source>
</evidence>
<keyword evidence="6" id="KW-1185">Reference proteome</keyword>
<dbReference type="PANTHER" id="PTHR22604">
    <property type="entry name" value="OXIDOREDUCTASES"/>
    <property type="match status" value="1"/>
</dbReference>
<protein>
    <submittedName>
        <fullName evidence="5">Oxidoreductase</fullName>
    </submittedName>
</protein>
<proteinExistence type="inferred from homology"/>
<dbReference type="InterPro" id="IPR036291">
    <property type="entry name" value="NAD(P)-bd_dom_sf"/>
</dbReference>
<evidence type="ECO:0000313" key="5">
    <source>
        <dbReference type="EMBL" id="GII57648.1"/>
    </source>
</evidence>
<evidence type="ECO:0000256" key="2">
    <source>
        <dbReference type="ARBA" id="ARBA00023002"/>
    </source>
</evidence>
<dbReference type="Gene3D" id="3.30.360.10">
    <property type="entry name" value="Dihydrodipicolinate Reductase, domain 2"/>
    <property type="match status" value="1"/>
</dbReference>
<dbReference type="RefSeq" id="WP_203947768.1">
    <property type="nucleotide sequence ID" value="NZ_BOOR01000054.1"/>
</dbReference>
<reference evidence="5" key="1">
    <citation type="submission" date="2021-01" db="EMBL/GenBank/DDBJ databases">
        <title>Whole genome shotgun sequence of Planotetraspora thailandica NBRC 104271.</title>
        <authorList>
            <person name="Komaki H."/>
            <person name="Tamura T."/>
        </authorList>
    </citation>
    <scope>NUCLEOTIDE SEQUENCE</scope>
    <source>
        <strain evidence="5">NBRC 104271</strain>
    </source>
</reference>
<dbReference type="SUPFAM" id="SSF55347">
    <property type="entry name" value="Glyceraldehyde-3-phosphate dehydrogenase-like, C-terminal domain"/>
    <property type="match status" value="1"/>
</dbReference>
<dbReference type="PANTHER" id="PTHR22604:SF105">
    <property type="entry name" value="TRANS-1,2-DIHYDROBENZENE-1,2-DIOL DEHYDROGENASE"/>
    <property type="match status" value="1"/>
</dbReference>
<sequence>MTSQPQATPPLRWAIIGTGGIARKFADDLRLTGSGELVAVGSRSAERAAAFAADKGAARSYGDQAELLASGDIDAVYVAVPHSGHRDAAAAAIEAGKAVLVEKPFTINRAEAEELVKLARSNGVFLMEAMWTRFLPHMVRIRELLAQGRLGDIRQVNAELGVWFKRNPEHRLFNPDLGGGALLDLGVYPISFASMVLGTPSSVLGSSHFGDTGVDAQTAVVLGYEQGRQAVIATSMETWLRNQASISGTDARIEIDFMWYSPKSFTLTDRTGAVERYDFSVQGNGLRFQAEEVARCVRAGLLESPVMPLDETIQIMGTMDEVRAQAGFRYPGE</sequence>
<dbReference type="Pfam" id="PF01408">
    <property type="entry name" value="GFO_IDH_MocA"/>
    <property type="match status" value="1"/>
</dbReference>
<name>A0A8J3XZD9_9ACTN</name>
<dbReference type="GO" id="GO:0016491">
    <property type="term" value="F:oxidoreductase activity"/>
    <property type="evidence" value="ECO:0007669"/>
    <property type="project" value="UniProtKB-KW"/>
</dbReference>
<organism evidence="5 6">
    <name type="scientific">Planotetraspora thailandica</name>
    <dbReference type="NCBI Taxonomy" id="487172"/>
    <lineage>
        <taxon>Bacteria</taxon>
        <taxon>Bacillati</taxon>
        <taxon>Actinomycetota</taxon>
        <taxon>Actinomycetes</taxon>
        <taxon>Streptosporangiales</taxon>
        <taxon>Streptosporangiaceae</taxon>
        <taxon>Planotetraspora</taxon>
    </lineage>
</organism>
<accession>A0A8J3XZD9</accession>
<dbReference type="GO" id="GO:0000166">
    <property type="term" value="F:nucleotide binding"/>
    <property type="evidence" value="ECO:0007669"/>
    <property type="project" value="InterPro"/>
</dbReference>
<dbReference type="SUPFAM" id="SSF51735">
    <property type="entry name" value="NAD(P)-binding Rossmann-fold domains"/>
    <property type="match status" value="1"/>
</dbReference>